<evidence type="ECO:0000313" key="1">
    <source>
        <dbReference type="EMBL" id="CAD9070949.1"/>
    </source>
</evidence>
<organism evidence="1">
    <name type="scientific">Vitrella brassicaformis</name>
    <dbReference type="NCBI Taxonomy" id="1169539"/>
    <lineage>
        <taxon>Eukaryota</taxon>
        <taxon>Sar</taxon>
        <taxon>Alveolata</taxon>
        <taxon>Colpodellida</taxon>
        <taxon>Vitrellaceae</taxon>
        <taxon>Vitrella</taxon>
    </lineage>
</organism>
<protein>
    <submittedName>
        <fullName evidence="1">Uncharacterized protein</fullName>
    </submittedName>
</protein>
<proteinExistence type="predicted"/>
<accession>A0A7S1KEA1</accession>
<sequence length="134" mass="14725">MDGWGGVVHVCVETSNQINTCLFPAPVGMGGIRRFDDPPLDGEKGRVCGHPTGPASLCPLRCFLAERTRLRGSCGMAANLTDRQTDRHRESARGGETTENVQSTWLDVYTHMNLSVWSGTSTHRCTLRPFRCCS</sequence>
<reference evidence="1" key="1">
    <citation type="submission" date="2021-01" db="EMBL/GenBank/DDBJ databases">
        <authorList>
            <person name="Corre E."/>
            <person name="Pelletier E."/>
            <person name="Niang G."/>
            <person name="Scheremetjew M."/>
            <person name="Finn R."/>
            <person name="Kale V."/>
            <person name="Holt S."/>
            <person name="Cochrane G."/>
            <person name="Meng A."/>
            <person name="Brown T."/>
            <person name="Cohen L."/>
        </authorList>
    </citation>
    <scope>NUCLEOTIDE SEQUENCE</scope>
    <source>
        <strain evidence="1">CCMP3346</strain>
    </source>
</reference>
<name>A0A7S1KEA1_9ALVE</name>
<gene>
    <name evidence="1" type="ORF">VBRA1451_LOCUS26031</name>
</gene>
<dbReference type="AlphaFoldDB" id="A0A7S1KEA1"/>
<dbReference type="EMBL" id="HBGB01044217">
    <property type="protein sequence ID" value="CAD9070949.1"/>
    <property type="molecule type" value="Transcribed_RNA"/>
</dbReference>